<name>W4GQS2_APHAT</name>
<gene>
    <name evidence="2" type="ORF">H257_05906</name>
</gene>
<evidence type="ECO:0000313" key="2">
    <source>
        <dbReference type="EMBL" id="ETV81369.1"/>
    </source>
</evidence>
<dbReference type="RefSeq" id="XP_009829227.1">
    <property type="nucleotide sequence ID" value="XM_009830925.1"/>
</dbReference>
<feature type="region of interest" description="Disordered" evidence="1">
    <location>
        <begin position="52"/>
        <end position="74"/>
    </location>
</feature>
<dbReference type="EMBL" id="KI913124">
    <property type="protein sequence ID" value="ETV81369.1"/>
    <property type="molecule type" value="Genomic_DNA"/>
</dbReference>
<evidence type="ECO:0000256" key="1">
    <source>
        <dbReference type="SAM" id="MobiDB-lite"/>
    </source>
</evidence>
<accession>W4GQS2</accession>
<dbReference type="VEuPathDB" id="FungiDB:H257_05906"/>
<dbReference type="GeneID" id="20807902"/>
<feature type="compositionally biased region" description="Basic and acidic residues" evidence="1">
    <location>
        <begin position="52"/>
        <end position="61"/>
    </location>
</feature>
<reference evidence="2" key="1">
    <citation type="submission" date="2013-12" db="EMBL/GenBank/DDBJ databases">
        <title>The Genome Sequence of Aphanomyces astaci APO3.</title>
        <authorList>
            <consortium name="The Broad Institute Genomics Platform"/>
            <person name="Russ C."/>
            <person name="Tyler B."/>
            <person name="van West P."/>
            <person name="Dieguez-Uribeondo J."/>
            <person name="Young S.K."/>
            <person name="Zeng Q."/>
            <person name="Gargeya S."/>
            <person name="Fitzgerald M."/>
            <person name="Abouelleil A."/>
            <person name="Alvarado L."/>
            <person name="Chapman S.B."/>
            <person name="Gainer-Dewar J."/>
            <person name="Goldberg J."/>
            <person name="Griggs A."/>
            <person name="Gujja S."/>
            <person name="Hansen M."/>
            <person name="Howarth C."/>
            <person name="Imamovic A."/>
            <person name="Ireland A."/>
            <person name="Larimer J."/>
            <person name="McCowan C."/>
            <person name="Murphy C."/>
            <person name="Pearson M."/>
            <person name="Poon T.W."/>
            <person name="Priest M."/>
            <person name="Roberts A."/>
            <person name="Saif S."/>
            <person name="Shea T."/>
            <person name="Sykes S."/>
            <person name="Wortman J."/>
            <person name="Nusbaum C."/>
            <person name="Birren B."/>
        </authorList>
    </citation>
    <scope>NUCLEOTIDE SEQUENCE [LARGE SCALE GENOMIC DNA]</scope>
    <source>
        <strain evidence="2">APO3</strain>
    </source>
</reference>
<organism evidence="2">
    <name type="scientific">Aphanomyces astaci</name>
    <name type="common">Crayfish plague agent</name>
    <dbReference type="NCBI Taxonomy" id="112090"/>
    <lineage>
        <taxon>Eukaryota</taxon>
        <taxon>Sar</taxon>
        <taxon>Stramenopiles</taxon>
        <taxon>Oomycota</taxon>
        <taxon>Saprolegniomycetes</taxon>
        <taxon>Saprolegniales</taxon>
        <taxon>Verrucalvaceae</taxon>
        <taxon>Aphanomyces</taxon>
    </lineage>
</organism>
<sequence length="267" mass="30570">MHFVRHRFGRRRRKFHMHVGVSRRGLRMFFQRWFGGGTWGGRDHPSRLRIRQEQDDAKADGVADPNAKPNQRRHGLVQAYEIVGPKPFVECRVSNPRQARKQCRPQDHELEARALGEVFIEGKLDEQHANIRQVHNVRSPLGGLGRVVEETPVHESYKQARRHGHVEERVEGPVGMVRIVGSDPPPHLVDDGRAKVDRLEGKVPVCVVHEVEPVGRMHLNAPHHDEEATRRDTEQHKPPVRCAERHLEVMGRVAGMLVDPIRTDDAN</sequence>
<proteinExistence type="predicted"/>
<protein>
    <submittedName>
        <fullName evidence="2">Uncharacterized protein</fullName>
    </submittedName>
</protein>
<dbReference type="AlphaFoldDB" id="W4GQS2"/>